<keyword evidence="8" id="KW-1185">Reference proteome</keyword>
<dbReference type="InterPro" id="IPR044890">
    <property type="entry name" value="TMEM14_sf"/>
</dbReference>
<comment type="subcellular location">
    <subcellularLocation>
        <location evidence="1">Membrane</location>
    </subcellularLocation>
</comment>
<protein>
    <submittedName>
        <fullName evidence="7">TMEM14-domain-containing protein</fullName>
    </submittedName>
</protein>
<dbReference type="PANTHER" id="PTHR12668:SF53">
    <property type="entry name" value="TMEM14 PROTEIN HOMOLOG YJR085C"/>
    <property type="match status" value="1"/>
</dbReference>
<gene>
    <name evidence="7" type="ORF">M427DRAFT_67758</name>
</gene>
<comment type="similarity">
    <text evidence="2">Belongs to the TMEM14 family.</text>
</comment>
<organism evidence="7 8">
    <name type="scientific">Gonapodya prolifera (strain JEL478)</name>
    <name type="common">Monoblepharis prolifera</name>
    <dbReference type="NCBI Taxonomy" id="1344416"/>
    <lineage>
        <taxon>Eukaryota</taxon>
        <taxon>Fungi</taxon>
        <taxon>Fungi incertae sedis</taxon>
        <taxon>Chytridiomycota</taxon>
        <taxon>Chytridiomycota incertae sedis</taxon>
        <taxon>Monoblepharidomycetes</taxon>
        <taxon>Monoblepharidales</taxon>
        <taxon>Gonapodyaceae</taxon>
        <taxon>Gonapodya</taxon>
    </lineage>
</organism>
<dbReference type="OMA" id="ALATWYY"/>
<feature type="transmembrane region" description="Helical" evidence="6">
    <location>
        <begin position="34"/>
        <end position="52"/>
    </location>
</feature>
<dbReference type="STRING" id="1344416.A0A139AP86"/>
<keyword evidence="4 6" id="KW-1133">Transmembrane helix</keyword>
<dbReference type="AlphaFoldDB" id="A0A139AP86"/>
<dbReference type="Proteomes" id="UP000070544">
    <property type="component" value="Unassembled WGS sequence"/>
</dbReference>
<keyword evidence="5 6" id="KW-0472">Membrane</keyword>
<sequence>MTTVTGSAHPAFALSAITTAGGIIGYAKSGSRPSLIAGVSFGVLYGAAAYLINANKSGGVELATATSLLLTAAMAPRAVRSGGKAPVPTVLTGVGAGALWYYGGKYYGQVYGV</sequence>
<dbReference type="OrthoDB" id="5620at2759"/>
<proteinExistence type="inferred from homology"/>
<evidence type="ECO:0000256" key="4">
    <source>
        <dbReference type="ARBA" id="ARBA00022989"/>
    </source>
</evidence>
<reference evidence="7 8" key="1">
    <citation type="journal article" date="2015" name="Genome Biol. Evol.">
        <title>Phylogenomic analyses indicate that early fungi evolved digesting cell walls of algal ancestors of land plants.</title>
        <authorList>
            <person name="Chang Y."/>
            <person name="Wang S."/>
            <person name="Sekimoto S."/>
            <person name="Aerts A.L."/>
            <person name="Choi C."/>
            <person name="Clum A."/>
            <person name="LaButti K.M."/>
            <person name="Lindquist E.A."/>
            <person name="Yee Ngan C."/>
            <person name="Ohm R.A."/>
            <person name="Salamov A.A."/>
            <person name="Grigoriev I.V."/>
            <person name="Spatafora J.W."/>
            <person name="Berbee M.L."/>
        </authorList>
    </citation>
    <scope>NUCLEOTIDE SEQUENCE [LARGE SCALE GENOMIC DNA]</scope>
    <source>
        <strain evidence="7 8">JEL478</strain>
    </source>
</reference>
<dbReference type="Gene3D" id="1.10.10.1740">
    <property type="entry name" value="Transmembrane protein 14-like"/>
    <property type="match status" value="1"/>
</dbReference>
<evidence type="ECO:0000256" key="5">
    <source>
        <dbReference type="ARBA" id="ARBA00023136"/>
    </source>
</evidence>
<dbReference type="PANTHER" id="PTHR12668">
    <property type="entry name" value="TRANSMEMBRANE PROTEIN 14, 15"/>
    <property type="match status" value="1"/>
</dbReference>
<dbReference type="GO" id="GO:0016020">
    <property type="term" value="C:membrane"/>
    <property type="evidence" value="ECO:0007669"/>
    <property type="project" value="UniProtKB-SubCell"/>
</dbReference>
<dbReference type="InterPro" id="IPR005349">
    <property type="entry name" value="TMEM14"/>
</dbReference>
<evidence type="ECO:0000256" key="6">
    <source>
        <dbReference type="SAM" id="Phobius"/>
    </source>
</evidence>
<keyword evidence="3 6" id="KW-0812">Transmembrane</keyword>
<dbReference type="Pfam" id="PF03647">
    <property type="entry name" value="Tmemb_14"/>
    <property type="match status" value="1"/>
</dbReference>
<evidence type="ECO:0000256" key="3">
    <source>
        <dbReference type="ARBA" id="ARBA00022692"/>
    </source>
</evidence>
<evidence type="ECO:0000256" key="1">
    <source>
        <dbReference type="ARBA" id="ARBA00004370"/>
    </source>
</evidence>
<evidence type="ECO:0000256" key="2">
    <source>
        <dbReference type="ARBA" id="ARBA00007590"/>
    </source>
</evidence>
<dbReference type="EMBL" id="KQ965742">
    <property type="protein sequence ID" value="KXS18305.1"/>
    <property type="molecule type" value="Genomic_DNA"/>
</dbReference>
<feature type="transmembrane region" description="Helical" evidence="6">
    <location>
        <begin position="87"/>
        <end position="103"/>
    </location>
</feature>
<accession>A0A139AP86</accession>
<feature type="transmembrane region" description="Helical" evidence="6">
    <location>
        <begin position="6"/>
        <end position="27"/>
    </location>
</feature>
<evidence type="ECO:0000313" key="8">
    <source>
        <dbReference type="Proteomes" id="UP000070544"/>
    </source>
</evidence>
<evidence type="ECO:0000313" key="7">
    <source>
        <dbReference type="EMBL" id="KXS18305.1"/>
    </source>
</evidence>
<name>A0A139AP86_GONPJ</name>